<gene>
    <name evidence="12" type="primary">fliJ</name>
    <name evidence="12" type="ORF">H9873_07365</name>
</gene>
<sequence>MKKFTFSLERVLNYKEQIEQSLRSEHGQAVRKVKEKEAQIEELETGFARYTTDLEEVKSQEVSAARLRAYEGYLGTLIGRIALEKKNLIVLQKEEERKREQVIEAKKETSSIQKLKEKKEKEYAAQSAKVQEREIEEFVSNRSMKQKKNQG</sequence>
<evidence type="ECO:0000256" key="5">
    <source>
        <dbReference type="ARBA" id="ARBA00022475"/>
    </source>
</evidence>
<comment type="subcellular location">
    <subcellularLocation>
        <location evidence="1">Cell membrane</location>
        <topology evidence="1">Peripheral membrane protein</topology>
        <orientation evidence="1">Cytoplasmic side</orientation>
    </subcellularLocation>
</comment>
<dbReference type="Pfam" id="PF02050">
    <property type="entry name" value="FliJ"/>
    <property type="match status" value="1"/>
</dbReference>
<keyword evidence="9" id="KW-0472">Membrane</keyword>
<evidence type="ECO:0000256" key="1">
    <source>
        <dbReference type="ARBA" id="ARBA00004413"/>
    </source>
</evidence>
<evidence type="ECO:0000256" key="3">
    <source>
        <dbReference type="ARBA" id="ARBA00020392"/>
    </source>
</evidence>
<feature type="coiled-coil region" evidence="11">
    <location>
        <begin position="88"/>
        <end position="136"/>
    </location>
</feature>
<keyword evidence="5" id="KW-1003">Cell membrane</keyword>
<comment type="caution">
    <text evidence="12">The sequence shown here is derived from an EMBL/GenBank/DDBJ whole genome shotgun (WGS) entry which is preliminary data.</text>
</comment>
<dbReference type="EMBL" id="DXGF01000133">
    <property type="protein sequence ID" value="HIW84122.1"/>
    <property type="molecule type" value="Genomic_DNA"/>
</dbReference>
<name>A0A9D1RAR6_9FIRM</name>
<dbReference type="InterPro" id="IPR053716">
    <property type="entry name" value="Flag_assembly_chemotaxis_eff"/>
</dbReference>
<proteinExistence type="inferred from homology"/>
<protein>
    <recommendedName>
        <fullName evidence="3">Flagellar FliJ protein</fullName>
    </recommendedName>
</protein>
<keyword evidence="10" id="KW-1006">Bacterial flagellum protein export</keyword>
<keyword evidence="11" id="KW-0175">Coiled coil</keyword>
<evidence type="ECO:0000256" key="2">
    <source>
        <dbReference type="ARBA" id="ARBA00010004"/>
    </source>
</evidence>
<dbReference type="GO" id="GO:0005886">
    <property type="term" value="C:plasma membrane"/>
    <property type="evidence" value="ECO:0007669"/>
    <property type="project" value="UniProtKB-SubCell"/>
</dbReference>
<keyword evidence="4" id="KW-0813">Transport</keyword>
<evidence type="ECO:0000313" key="13">
    <source>
        <dbReference type="Proteomes" id="UP000824263"/>
    </source>
</evidence>
<organism evidence="12 13">
    <name type="scientific">Candidatus Dorea gallistercoris</name>
    <dbReference type="NCBI Taxonomy" id="2838542"/>
    <lineage>
        <taxon>Bacteria</taxon>
        <taxon>Bacillati</taxon>
        <taxon>Bacillota</taxon>
        <taxon>Clostridia</taxon>
        <taxon>Lachnospirales</taxon>
        <taxon>Lachnospiraceae</taxon>
        <taxon>Dorea</taxon>
    </lineage>
</organism>
<evidence type="ECO:0000256" key="7">
    <source>
        <dbReference type="ARBA" id="ARBA00022795"/>
    </source>
</evidence>
<keyword evidence="12" id="KW-0969">Cilium</keyword>
<evidence type="ECO:0000256" key="4">
    <source>
        <dbReference type="ARBA" id="ARBA00022448"/>
    </source>
</evidence>
<dbReference type="Proteomes" id="UP000824263">
    <property type="component" value="Unassembled WGS sequence"/>
</dbReference>
<evidence type="ECO:0000313" key="12">
    <source>
        <dbReference type="EMBL" id="HIW84122.1"/>
    </source>
</evidence>
<evidence type="ECO:0000256" key="9">
    <source>
        <dbReference type="ARBA" id="ARBA00023136"/>
    </source>
</evidence>
<reference evidence="12" key="2">
    <citation type="submission" date="2021-04" db="EMBL/GenBank/DDBJ databases">
        <authorList>
            <person name="Gilroy R."/>
        </authorList>
    </citation>
    <scope>NUCLEOTIDE SEQUENCE</scope>
    <source>
        <strain evidence="12">ChiSxjej1B13-11762</strain>
    </source>
</reference>
<keyword evidence="12" id="KW-0282">Flagellum</keyword>
<comment type="similarity">
    <text evidence="2">Belongs to the FliJ family.</text>
</comment>
<accession>A0A9D1RAR6</accession>
<keyword evidence="7" id="KW-1005">Bacterial flagellum biogenesis</keyword>
<dbReference type="GO" id="GO:0006935">
    <property type="term" value="P:chemotaxis"/>
    <property type="evidence" value="ECO:0007669"/>
    <property type="project" value="UniProtKB-KW"/>
</dbReference>
<evidence type="ECO:0000256" key="10">
    <source>
        <dbReference type="ARBA" id="ARBA00023225"/>
    </source>
</evidence>
<dbReference type="GO" id="GO:0009288">
    <property type="term" value="C:bacterial-type flagellum"/>
    <property type="evidence" value="ECO:0007669"/>
    <property type="project" value="InterPro"/>
</dbReference>
<dbReference type="InterPro" id="IPR012823">
    <property type="entry name" value="Flagell_FliJ"/>
</dbReference>
<evidence type="ECO:0000256" key="8">
    <source>
        <dbReference type="ARBA" id="ARBA00022927"/>
    </source>
</evidence>
<evidence type="ECO:0000256" key="11">
    <source>
        <dbReference type="SAM" id="Coils"/>
    </source>
</evidence>
<feature type="coiled-coil region" evidence="11">
    <location>
        <begin position="33"/>
        <end position="60"/>
    </location>
</feature>
<evidence type="ECO:0000256" key="6">
    <source>
        <dbReference type="ARBA" id="ARBA00022500"/>
    </source>
</evidence>
<dbReference type="AlphaFoldDB" id="A0A9D1RAR6"/>
<reference evidence="12" key="1">
    <citation type="journal article" date="2021" name="PeerJ">
        <title>Extensive microbial diversity within the chicken gut microbiome revealed by metagenomics and culture.</title>
        <authorList>
            <person name="Gilroy R."/>
            <person name="Ravi A."/>
            <person name="Getino M."/>
            <person name="Pursley I."/>
            <person name="Horton D.L."/>
            <person name="Alikhan N.F."/>
            <person name="Baker D."/>
            <person name="Gharbi K."/>
            <person name="Hall N."/>
            <person name="Watson M."/>
            <person name="Adriaenssens E.M."/>
            <person name="Foster-Nyarko E."/>
            <person name="Jarju S."/>
            <person name="Secka A."/>
            <person name="Antonio M."/>
            <person name="Oren A."/>
            <person name="Chaudhuri R.R."/>
            <person name="La Ragione R."/>
            <person name="Hildebrand F."/>
            <person name="Pallen M.J."/>
        </authorList>
    </citation>
    <scope>NUCLEOTIDE SEQUENCE</scope>
    <source>
        <strain evidence="12">ChiSxjej1B13-11762</strain>
    </source>
</reference>
<keyword evidence="12" id="KW-0966">Cell projection</keyword>
<keyword evidence="8" id="KW-0653">Protein transport</keyword>
<dbReference type="NCBIfam" id="TIGR02473">
    <property type="entry name" value="flagell_FliJ"/>
    <property type="match status" value="1"/>
</dbReference>
<dbReference type="Gene3D" id="1.10.287.1700">
    <property type="match status" value="1"/>
</dbReference>
<dbReference type="GO" id="GO:0044781">
    <property type="term" value="P:bacterial-type flagellum organization"/>
    <property type="evidence" value="ECO:0007669"/>
    <property type="project" value="UniProtKB-KW"/>
</dbReference>
<dbReference type="GO" id="GO:0071973">
    <property type="term" value="P:bacterial-type flagellum-dependent cell motility"/>
    <property type="evidence" value="ECO:0007669"/>
    <property type="project" value="InterPro"/>
</dbReference>
<dbReference type="GO" id="GO:0015031">
    <property type="term" value="P:protein transport"/>
    <property type="evidence" value="ECO:0007669"/>
    <property type="project" value="UniProtKB-KW"/>
</dbReference>
<keyword evidence="6" id="KW-0145">Chemotaxis</keyword>